<evidence type="ECO:0000259" key="16">
    <source>
        <dbReference type="Pfam" id="PF07715"/>
    </source>
</evidence>
<dbReference type="eggNOG" id="COG4771">
    <property type="taxonomic scope" value="Bacteria"/>
</dbReference>
<dbReference type="GO" id="GO:0015344">
    <property type="term" value="F:siderophore uptake transmembrane transporter activity"/>
    <property type="evidence" value="ECO:0007669"/>
    <property type="project" value="TreeGrafter"/>
</dbReference>
<dbReference type="STRING" id="28134.SAMN05444288_1640"/>
<dbReference type="PANTHER" id="PTHR32552">
    <property type="entry name" value="FERRICHROME IRON RECEPTOR-RELATED"/>
    <property type="match status" value="1"/>
</dbReference>
<evidence type="ECO:0000256" key="12">
    <source>
        <dbReference type="PROSITE-ProRule" id="PRU01360"/>
    </source>
</evidence>
<dbReference type="AlphaFoldDB" id="E7RPY1"/>
<evidence type="ECO:0000256" key="4">
    <source>
        <dbReference type="ARBA" id="ARBA00022496"/>
    </source>
</evidence>
<dbReference type="Gene3D" id="2.40.170.20">
    <property type="entry name" value="TonB-dependent receptor, beta-barrel domain"/>
    <property type="match status" value="1"/>
</dbReference>
<keyword evidence="2 12" id="KW-0813">Transport</keyword>
<sequence length="760" mass="85259">MNKSALTIAILACVATANAANPKTEKIDTLKAYELQNVQVVATRADKKTPMTYSDLNKRQISAVNHGKDVPQLLEMTPSVTVSSDAGMGIGYTGIHVRGTDPTRINITTDGIPMNDAESSAVFWVNMGDFVSSVESIQIQRGAGTSTNGAGAFGATINMQTESIGIKPFGSIDLSGGSYGTHKETFRFGTGLLGDHWGFQGRLSNIGSDGYIDRASTRLNSYFMQGGYFNDNTVVKFITFNGTEKTYHAWDYASKADMKKYGRRYNPSGKYKDAAGNTVFYDNQTDNYHQQHYYLIWNQRLSNAWKLNASLHYTHGFGYYEQYKADSEDSHVKLYKYLLSSTLGKYSDLIRRKQMRNNFYGAVASVSYDARKGLSAILGGGWNKYDGDHFGNVIWVRSFNGSIDPNHKYYDNNARKTDANIYGKVNYEFLPGLNAYADMQYRRITYRLQGSSQEFDNNKKQLPLDLDRTYNFFNPKFGLVYTAGPNHTLYVSYAIAHKEPTRNDFENMLAETKPVAPKAERLNDLEVGYKYQGSIFSAGANFYYMDYDNQFVPTGAQDANGEMVSRNIKDSYRMGVELTAGLNPFRGFNWNINATWSKNRAKNVDVTTIDPVTWAESTANVGTTHLAYSPDFILGNMFSYEYKGFTASLQSKFVGEQYMTNSNFRSYAEKDGSQTSAMIDSYFVSNFDLSYTFKLRGIKSATVGLTVYNLFNEEYESNGSCSMNFKQDGNKIVAYNAGWAWTTYSAQAPTHLMAHLSINF</sequence>
<evidence type="ECO:0000256" key="2">
    <source>
        <dbReference type="ARBA" id="ARBA00022448"/>
    </source>
</evidence>
<name>E7RPY1_9BACT</name>
<dbReference type="PANTHER" id="PTHR32552:SF68">
    <property type="entry name" value="FERRICHROME OUTER MEMBRANE TRANSPORTER_PHAGE RECEPTOR"/>
    <property type="match status" value="1"/>
</dbReference>
<evidence type="ECO:0000256" key="14">
    <source>
        <dbReference type="SAM" id="SignalP"/>
    </source>
</evidence>
<keyword evidence="8" id="KW-0406">Ion transport</keyword>
<comment type="caution">
    <text evidence="17">The sequence shown here is derived from an EMBL/GenBank/DDBJ whole genome shotgun (WGS) entry which is preliminary data.</text>
</comment>
<dbReference type="Pfam" id="PF07715">
    <property type="entry name" value="Plug"/>
    <property type="match status" value="1"/>
</dbReference>
<dbReference type="SUPFAM" id="SSF56935">
    <property type="entry name" value="Porins"/>
    <property type="match status" value="1"/>
</dbReference>
<reference evidence="17" key="1">
    <citation type="submission" date="2011-01" db="EMBL/GenBank/DDBJ databases">
        <authorList>
            <person name="Muzny D."/>
            <person name="Qin X."/>
            <person name="Buhay C."/>
            <person name="Dugan-Rocha S."/>
            <person name="Ding Y."/>
            <person name="Chen G."/>
            <person name="Hawes A."/>
            <person name="Holder M."/>
            <person name="Jhangiani S."/>
            <person name="Johnson A."/>
            <person name="Khan Z."/>
            <person name="Li Z."/>
            <person name="Liu W."/>
            <person name="Liu X."/>
            <person name="Perez L."/>
            <person name="Shen H."/>
            <person name="Wang Q."/>
            <person name="Watt J."/>
            <person name="Xi L."/>
            <person name="Xin Y."/>
            <person name="Zhou J."/>
            <person name="Deng J."/>
            <person name="Jiang H."/>
            <person name="Liu Y."/>
            <person name="Qu J."/>
            <person name="Song X.-Z."/>
            <person name="Zhang L."/>
            <person name="Villasana D."/>
            <person name="Johnson A."/>
            <person name="Liu J."/>
            <person name="Liyanage D."/>
            <person name="Lorensuhewa L."/>
            <person name="Robinson T."/>
            <person name="Song A."/>
            <person name="Song B.-B."/>
            <person name="Dinh H."/>
            <person name="Thornton R."/>
            <person name="Coyle M."/>
            <person name="Francisco L."/>
            <person name="Jackson L."/>
            <person name="Javaid M."/>
            <person name="Korchina V."/>
            <person name="Kovar C."/>
            <person name="Mata R."/>
            <person name="Mathew T."/>
            <person name="Ngo R."/>
            <person name="Nguyen L."/>
            <person name="Nguyen N."/>
            <person name="Okwuonu G."/>
            <person name="Ongeri F."/>
            <person name="Pham C."/>
            <person name="Simmons D."/>
            <person name="Wilczek-Boney K."/>
            <person name="Hale W."/>
            <person name="Jakkamsetti A."/>
            <person name="Pham P."/>
            <person name="Ruth R."/>
            <person name="San Lucas F."/>
            <person name="Warren J."/>
            <person name="Zhang J."/>
            <person name="Zhao Z."/>
            <person name="Zhou C."/>
            <person name="Zhu D."/>
            <person name="Lee S."/>
            <person name="Bess C."/>
            <person name="Blankenburg K."/>
            <person name="Forbes L."/>
            <person name="Fu Q."/>
            <person name="Gubbala S."/>
            <person name="Hirani K."/>
            <person name="Jayaseelan J.C."/>
            <person name="Lara F."/>
            <person name="Munidasa M."/>
            <person name="Palculict T."/>
            <person name="Patil S."/>
            <person name="Pu L.-L."/>
            <person name="Saada N."/>
            <person name="Tang L."/>
            <person name="Weissenberger G."/>
            <person name="Zhu Y."/>
            <person name="Hemphill L."/>
            <person name="Shang Y."/>
            <person name="Youmans B."/>
            <person name="Ayvaz T."/>
            <person name="Ross M."/>
            <person name="Santibanez J."/>
            <person name="Aqrawi P."/>
            <person name="Gross S."/>
            <person name="Joshi V."/>
            <person name="Fowler G."/>
            <person name="Nazareth L."/>
            <person name="Reid J."/>
            <person name="Worley K."/>
            <person name="Petrosino J."/>
            <person name="Highlander S."/>
            <person name="Gibbs R."/>
        </authorList>
    </citation>
    <scope>NUCLEOTIDE SEQUENCE [LARGE SCALE GENOMIC DNA]</scope>
    <source>
        <strain evidence="17">ATCC 33269</strain>
    </source>
</reference>
<dbReference type="Gene3D" id="2.170.130.10">
    <property type="entry name" value="TonB-dependent receptor, plug domain"/>
    <property type="match status" value="1"/>
</dbReference>
<evidence type="ECO:0000256" key="7">
    <source>
        <dbReference type="ARBA" id="ARBA00023004"/>
    </source>
</evidence>
<evidence type="ECO:0000259" key="15">
    <source>
        <dbReference type="Pfam" id="PF00593"/>
    </source>
</evidence>
<dbReference type="GO" id="GO:0009279">
    <property type="term" value="C:cell outer membrane"/>
    <property type="evidence" value="ECO:0007669"/>
    <property type="project" value="UniProtKB-SubCell"/>
</dbReference>
<dbReference type="InterPro" id="IPR037066">
    <property type="entry name" value="Plug_dom_sf"/>
</dbReference>
<dbReference type="HOGENOM" id="CLU_378515_0_0_10"/>
<keyword evidence="5 12" id="KW-0812">Transmembrane</keyword>
<evidence type="ECO:0000256" key="3">
    <source>
        <dbReference type="ARBA" id="ARBA00022452"/>
    </source>
</evidence>
<dbReference type="Proteomes" id="UP000005580">
    <property type="component" value="Unassembled WGS sequence"/>
</dbReference>
<dbReference type="EMBL" id="AEPE02000004">
    <property type="protein sequence ID" value="EFZ37174.1"/>
    <property type="molecule type" value="Genomic_DNA"/>
</dbReference>
<comment type="subcellular location">
    <subcellularLocation>
        <location evidence="1 12">Cell outer membrane</location>
        <topology evidence="1 12">Multi-pass membrane protein</topology>
    </subcellularLocation>
</comment>
<dbReference type="InterPro" id="IPR039426">
    <property type="entry name" value="TonB-dep_rcpt-like"/>
</dbReference>
<dbReference type="RefSeq" id="WP_004368508.1">
    <property type="nucleotide sequence ID" value="NZ_GL833118.1"/>
</dbReference>
<evidence type="ECO:0000256" key="1">
    <source>
        <dbReference type="ARBA" id="ARBA00004571"/>
    </source>
</evidence>
<feature type="domain" description="TonB-dependent receptor-like beta-barrel" evidence="15">
    <location>
        <begin position="249"/>
        <end position="710"/>
    </location>
</feature>
<protein>
    <submittedName>
        <fullName evidence="17">TonB-dependent receptor</fullName>
    </submittedName>
</protein>
<keyword evidence="4" id="KW-0410">Iron transport</keyword>
<comment type="similarity">
    <text evidence="12 13">Belongs to the TonB-dependent receptor family.</text>
</comment>
<dbReference type="Pfam" id="PF00593">
    <property type="entry name" value="TonB_dep_Rec_b-barrel"/>
    <property type="match status" value="1"/>
</dbReference>
<evidence type="ECO:0000256" key="10">
    <source>
        <dbReference type="ARBA" id="ARBA00023136"/>
    </source>
</evidence>
<keyword evidence="7" id="KW-0408">Iron</keyword>
<dbReference type="InterPro" id="IPR000531">
    <property type="entry name" value="Beta-barrel_TonB"/>
</dbReference>
<dbReference type="InterPro" id="IPR036942">
    <property type="entry name" value="Beta-barrel_TonB_sf"/>
</dbReference>
<dbReference type="PROSITE" id="PS52016">
    <property type="entry name" value="TONB_DEPENDENT_REC_3"/>
    <property type="match status" value="1"/>
</dbReference>
<feature type="domain" description="TonB-dependent receptor plug" evidence="16">
    <location>
        <begin position="47"/>
        <end position="155"/>
    </location>
</feature>
<evidence type="ECO:0000256" key="5">
    <source>
        <dbReference type="ARBA" id="ARBA00022692"/>
    </source>
</evidence>
<accession>E7RPY1</accession>
<keyword evidence="9 13" id="KW-0798">TonB box</keyword>
<evidence type="ECO:0000256" key="9">
    <source>
        <dbReference type="ARBA" id="ARBA00023077"/>
    </source>
</evidence>
<dbReference type="InterPro" id="IPR012910">
    <property type="entry name" value="Plug_dom"/>
</dbReference>
<feature type="chain" id="PRO_5003221607" evidence="14">
    <location>
        <begin position="20"/>
        <end position="760"/>
    </location>
</feature>
<keyword evidence="11 12" id="KW-0998">Cell outer membrane</keyword>
<keyword evidence="18" id="KW-1185">Reference proteome</keyword>
<evidence type="ECO:0000256" key="8">
    <source>
        <dbReference type="ARBA" id="ARBA00023065"/>
    </source>
</evidence>
<keyword evidence="6 14" id="KW-0732">Signal</keyword>
<organism evidence="17 18">
    <name type="scientific">Hoylesella oralis ATCC 33269</name>
    <dbReference type="NCBI Taxonomy" id="873533"/>
    <lineage>
        <taxon>Bacteria</taxon>
        <taxon>Pseudomonadati</taxon>
        <taxon>Bacteroidota</taxon>
        <taxon>Bacteroidia</taxon>
        <taxon>Bacteroidales</taxon>
        <taxon>Prevotellaceae</taxon>
        <taxon>Hoylesella</taxon>
    </lineage>
</organism>
<proteinExistence type="inferred from homology"/>
<keyword evidence="17" id="KW-0675">Receptor</keyword>
<keyword evidence="10 12" id="KW-0472">Membrane</keyword>
<evidence type="ECO:0000256" key="13">
    <source>
        <dbReference type="RuleBase" id="RU003357"/>
    </source>
</evidence>
<evidence type="ECO:0000313" key="18">
    <source>
        <dbReference type="Proteomes" id="UP000005580"/>
    </source>
</evidence>
<feature type="signal peptide" evidence="14">
    <location>
        <begin position="1"/>
        <end position="19"/>
    </location>
</feature>
<keyword evidence="3 12" id="KW-1134">Transmembrane beta strand</keyword>
<evidence type="ECO:0000256" key="11">
    <source>
        <dbReference type="ARBA" id="ARBA00023237"/>
    </source>
</evidence>
<evidence type="ECO:0000256" key="6">
    <source>
        <dbReference type="ARBA" id="ARBA00022729"/>
    </source>
</evidence>
<evidence type="ECO:0000313" key="17">
    <source>
        <dbReference type="EMBL" id="EFZ37174.1"/>
    </source>
</evidence>
<gene>
    <name evidence="17" type="ORF">HMPREF0663_11232</name>
</gene>